<proteinExistence type="predicted"/>
<keyword evidence="4" id="KW-1185">Reference proteome</keyword>
<evidence type="ECO:0000313" key="4">
    <source>
        <dbReference type="Proteomes" id="UP000199008"/>
    </source>
</evidence>
<dbReference type="PROSITE" id="PS51186">
    <property type="entry name" value="GNAT"/>
    <property type="match status" value="1"/>
</dbReference>
<dbReference type="AlphaFoldDB" id="A0A1G9GM07"/>
<name>A0A1G9GM07_9BACL</name>
<dbReference type="STRING" id="576118.SAMN05216216_11816"/>
<sequence>MIIRKLKPGEKAPMKLLSEADPSMKMVKEYVDRGQCFIAESQQEIIGAFVLLPTRPGTVEIVNIAVVEERRGRGIGKLLIEEAIKISRKSKYRTIEVGTGNSSAGQLVLYQKCGFRITGIESDFFIIHYDEEIYENGIQCKDMIRLSQNL</sequence>
<dbReference type="InterPro" id="IPR000182">
    <property type="entry name" value="GNAT_dom"/>
</dbReference>
<gene>
    <name evidence="3" type="ORF">SAMN05216216_11816</name>
</gene>
<dbReference type="OrthoDB" id="162775at2"/>
<evidence type="ECO:0000256" key="1">
    <source>
        <dbReference type="ARBA" id="ARBA00022679"/>
    </source>
</evidence>
<evidence type="ECO:0000259" key="2">
    <source>
        <dbReference type="PROSITE" id="PS51186"/>
    </source>
</evidence>
<dbReference type="GO" id="GO:0008080">
    <property type="term" value="F:N-acetyltransferase activity"/>
    <property type="evidence" value="ECO:0007669"/>
    <property type="project" value="InterPro"/>
</dbReference>
<dbReference type="Proteomes" id="UP000199008">
    <property type="component" value="Unassembled WGS sequence"/>
</dbReference>
<feature type="domain" description="N-acetyltransferase" evidence="2">
    <location>
        <begin position="1"/>
        <end position="150"/>
    </location>
</feature>
<dbReference type="EMBL" id="FNFY01000018">
    <property type="protein sequence ID" value="SDL01721.1"/>
    <property type="molecule type" value="Genomic_DNA"/>
</dbReference>
<dbReference type="InterPro" id="IPR016181">
    <property type="entry name" value="Acyl_CoA_acyltransferase"/>
</dbReference>
<reference evidence="4" key="1">
    <citation type="submission" date="2016-10" db="EMBL/GenBank/DDBJ databases">
        <authorList>
            <person name="Varghese N."/>
            <person name="Submissions S."/>
        </authorList>
    </citation>
    <scope>NUCLEOTIDE SEQUENCE [LARGE SCALE GENOMIC DNA]</scope>
    <source>
        <strain evidence="4">CGMCC 1.8895</strain>
    </source>
</reference>
<organism evidence="3 4">
    <name type="scientific">Lacicoccus qingdaonensis</name>
    <dbReference type="NCBI Taxonomy" id="576118"/>
    <lineage>
        <taxon>Bacteria</taxon>
        <taxon>Bacillati</taxon>
        <taxon>Bacillota</taxon>
        <taxon>Bacilli</taxon>
        <taxon>Bacillales</taxon>
        <taxon>Salinicoccaceae</taxon>
        <taxon>Lacicoccus</taxon>
    </lineage>
</organism>
<dbReference type="PANTHER" id="PTHR13947">
    <property type="entry name" value="GNAT FAMILY N-ACETYLTRANSFERASE"/>
    <property type="match status" value="1"/>
</dbReference>
<dbReference type="CDD" id="cd04301">
    <property type="entry name" value="NAT_SF"/>
    <property type="match status" value="1"/>
</dbReference>
<accession>A0A1G9GM07</accession>
<dbReference type="Gene3D" id="3.40.630.30">
    <property type="match status" value="1"/>
</dbReference>
<keyword evidence="1 3" id="KW-0808">Transferase</keyword>
<dbReference type="PANTHER" id="PTHR13947:SF37">
    <property type="entry name" value="LD18367P"/>
    <property type="match status" value="1"/>
</dbReference>
<protein>
    <submittedName>
        <fullName evidence="3">Acetyltransferase (GNAT) family protein</fullName>
    </submittedName>
</protein>
<dbReference type="SUPFAM" id="SSF55729">
    <property type="entry name" value="Acyl-CoA N-acyltransferases (Nat)"/>
    <property type="match status" value="1"/>
</dbReference>
<dbReference type="Pfam" id="PF00583">
    <property type="entry name" value="Acetyltransf_1"/>
    <property type="match status" value="1"/>
</dbReference>
<dbReference type="InterPro" id="IPR050769">
    <property type="entry name" value="NAT_camello-type"/>
</dbReference>
<dbReference type="RefSeq" id="WP_092987011.1">
    <property type="nucleotide sequence ID" value="NZ_FNFY01000018.1"/>
</dbReference>
<evidence type="ECO:0000313" key="3">
    <source>
        <dbReference type="EMBL" id="SDL01721.1"/>
    </source>
</evidence>